<reference evidence="1" key="2">
    <citation type="submission" date="2011-02" db="EMBL/GenBank/DDBJ databases">
        <authorList>
            <person name="MacLean D."/>
        </authorList>
    </citation>
    <scope>NUCLEOTIDE SEQUENCE</scope>
</reference>
<protein>
    <submittedName>
        <fullName evidence="1">AlNc14C29G2769 protein</fullName>
    </submittedName>
</protein>
<proteinExistence type="predicted"/>
<dbReference type="AlphaFoldDB" id="F0W7F2"/>
<evidence type="ECO:0000313" key="1">
    <source>
        <dbReference type="EMBL" id="CCA17053.1"/>
    </source>
</evidence>
<reference evidence="1" key="1">
    <citation type="journal article" date="2011" name="PLoS Biol.">
        <title>Gene gain and loss during evolution of obligate parasitism in the white rust pathogen of Arabidopsis thaliana.</title>
        <authorList>
            <person name="Kemen E."/>
            <person name="Gardiner A."/>
            <person name="Schultz-Larsen T."/>
            <person name="Kemen A.C."/>
            <person name="Balmuth A.L."/>
            <person name="Robert-Seilaniantz A."/>
            <person name="Bailey K."/>
            <person name="Holub E."/>
            <person name="Studholme D.J."/>
            <person name="Maclean D."/>
            <person name="Jones J.D."/>
        </authorList>
    </citation>
    <scope>NUCLEOTIDE SEQUENCE</scope>
</reference>
<name>F0W7F2_9STRA</name>
<dbReference type="EMBL" id="FR824074">
    <property type="protein sequence ID" value="CCA17053.1"/>
    <property type="molecule type" value="Genomic_DNA"/>
</dbReference>
<dbReference type="HOGENOM" id="CLU_192531_0_0_1"/>
<sequence length="85" mass="9852">MGFSRIIHAKLWVFRSHRGYLMRSTYSISNKSYTQKKIRVSPLHAYTLNIDISAHTFGGNSLIKPYRWYAPQPLAPLLYQPNPVS</sequence>
<gene>
    <name evidence="1" type="primary">AlNc14C29G2769</name>
    <name evidence="1" type="ORF">ALNC14_031960</name>
</gene>
<organism evidence="1">
    <name type="scientific">Albugo laibachii Nc14</name>
    <dbReference type="NCBI Taxonomy" id="890382"/>
    <lineage>
        <taxon>Eukaryota</taxon>
        <taxon>Sar</taxon>
        <taxon>Stramenopiles</taxon>
        <taxon>Oomycota</taxon>
        <taxon>Peronosporomycetes</taxon>
        <taxon>Albuginales</taxon>
        <taxon>Albuginaceae</taxon>
        <taxon>Albugo</taxon>
    </lineage>
</organism>
<accession>F0W7F2</accession>